<dbReference type="SUPFAM" id="SSF55856">
    <property type="entry name" value="Cytochrome b5-like heme/steroid binding domain"/>
    <property type="match status" value="2"/>
</dbReference>
<evidence type="ECO:0000256" key="1">
    <source>
        <dbReference type="ARBA" id="ARBA00001974"/>
    </source>
</evidence>
<evidence type="ECO:0000313" key="8">
    <source>
        <dbReference type="EMBL" id="CAD9705516.1"/>
    </source>
</evidence>
<dbReference type="Pfam" id="PF00970">
    <property type="entry name" value="FAD_binding_6"/>
    <property type="match status" value="2"/>
</dbReference>
<feature type="binding site" evidence="6">
    <location>
        <position position="328"/>
    </location>
    <ligand>
        <name>FAD</name>
        <dbReference type="ChEBI" id="CHEBI:57692"/>
    </ligand>
</feature>
<keyword evidence="3 6" id="KW-0274">FAD</keyword>
<dbReference type="InterPro" id="IPR017938">
    <property type="entry name" value="Riboflavin_synthase-like_b-brl"/>
</dbReference>
<feature type="binding site" evidence="6">
    <location>
        <position position="329"/>
    </location>
    <ligand>
        <name>FAD</name>
        <dbReference type="ChEBI" id="CHEBI:57692"/>
    </ligand>
</feature>
<feature type="domain" description="FAD-binding FR-type" evidence="7">
    <location>
        <begin position="224"/>
        <end position="353"/>
    </location>
</feature>
<dbReference type="InterPro" id="IPR001433">
    <property type="entry name" value="OxRdtase_FAD/NAD-bd"/>
</dbReference>
<gene>
    <name evidence="8" type="ORF">QSP1433_LOCUS16294</name>
</gene>
<comment type="cofactor">
    <cofactor evidence="1 6">
        <name>FAD</name>
        <dbReference type="ChEBI" id="CHEBI:57692"/>
    </cofactor>
</comment>
<dbReference type="SMART" id="SM01117">
    <property type="entry name" value="Cyt-b5"/>
    <property type="match status" value="2"/>
</dbReference>
<dbReference type="InterPro" id="IPR036400">
    <property type="entry name" value="Cyt_B5-like_heme/steroid_sf"/>
</dbReference>
<dbReference type="FunFam" id="3.40.50.80:FF:000005">
    <property type="entry name" value="NADH-cytochrome b5 reductase"/>
    <property type="match status" value="1"/>
</dbReference>
<evidence type="ECO:0000259" key="7">
    <source>
        <dbReference type="PROSITE" id="PS51384"/>
    </source>
</evidence>
<feature type="binding site" evidence="6">
    <location>
        <position position="312"/>
    </location>
    <ligand>
        <name>FAD</name>
        <dbReference type="ChEBI" id="CHEBI:57692"/>
    </ligand>
</feature>
<dbReference type="GO" id="GO:0016491">
    <property type="term" value="F:oxidoreductase activity"/>
    <property type="evidence" value="ECO:0007669"/>
    <property type="project" value="UniProtKB-KW"/>
</dbReference>
<organism evidence="8">
    <name type="scientific">Mucochytrium quahogii</name>
    <dbReference type="NCBI Taxonomy" id="96639"/>
    <lineage>
        <taxon>Eukaryota</taxon>
        <taxon>Sar</taxon>
        <taxon>Stramenopiles</taxon>
        <taxon>Bigyra</taxon>
        <taxon>Labyrinthulomycetes</taxon>
        <taxon>Thraustochytrida</taxon>
        <taxon>Thraustochytriidae</taxon>
        <taxon>Mucochytrium</taxon>
    </lineage>
</organism>
<dbReference type="GO" id="GO:0005739">
    <property type="term" value="C:mitochondrion"/>
    <property type="evidence" value="ECO:0007669"/>
    <property type="project" value="TreeGrafter"/>
</dbReference>
<dbReference type="InterPro" id="IPR008333">
    <property type="entry name" value="Cbr1-like_FAD-bd_dom"/>
</dbReference>
<dbReference type="PRINTS" id="PR00371">
    <property type="entry name" value="FPNCR"/>
</dbReference>
<keyword evidence="5" id="KW-0520">NAD</keyword>
<dbReference type="SUPFAM" id="SSF63380">
    <property type="entry name" value="Riboflavin synthase domain-like"/>
    <property type="match status" value="1"/>
</dbReference>
<evidence type="ECO:0000256" key="5">
    <source>
        <dbReference type="ARBA" id="ARBA00023027"/>
    </source>
</evidence>
<evidence type="ECO:0000256" key="3">
    <source>
        <dbReference type="ARBA" id="ARBA00022827"/>
    </source>
</evidence>
<dbReference type="InterPro" id="IPR039261">
    <property type="entry name" value="FNR_nucleotide-bd"/>
</dbReference>
<evidence type="ECO:0000256" key="4">
    <source>
        <dbReference type="ARBA" id="ARBA00023002"/>
    </source>
</evidence>
<feature type="binding site" evidence="6">
    <location>
        <position position="295"/>
    </location>
    <ligand>
        <name>FAD</name>
        <dbReference type="ChEBI" id="CHEBI:57692"/>
    </ligand>
</feature>
<dbReference type="Gene3D" id="2.40.30.10">
    <property type="entry name" value="Translation factors"/>
    <property type="match status" value="1"/>
</dbReference>
<dbReference type="Gene3D" id="3.40.50.80">
    <property type="entry name" value="Nucleotide-binding domain of ferredoxin-NADP reductase (FNR) module"/>
    <property type="match status" value="1"/>
</dbReference>
<dbReference type="CDD" id="cd06183">
    <property type="entry name" value="cyt_b5_reduct_like"/>
    <property type="match status" value="1"/>
</dbReference>
<dbReference type="PRINTS" id="PR00406">
    <property type="entry name" value="CYTB5RDTASE"/>
</dbReference>
<dbReference type="InterPro" id="IPR001709">
    <property type="entry name" value="Flavoprot_Pyr_Nucl_cyt_Rdtase"/>
</dbReference>
<evidence type="ECO:0000256" key="6">
    <source>
        <dbReference type="PIRSR" id="PIRSR601834-1"/>
    </source>
</evidence>
<keyword evidence="4" id="KW-0560">Oxidoreductase</keyword>
<dbReference type="PANTHER" id="PTHR19370:SF185">
    <property type="entry name" value="NADH-CYTOCHROME B5 REDUCTASE"/>
    <property type="match status" value="1"/>
</dbReference>
<evidence type="ECO:0000256" key="2">
    <source>
        <dbReference type="ARBA" id="ARBA00022630"/>
    </source>
</evidence>
<dbReference type="AlphaFoldDB" id="A0A7S2WTU8"/>
<dbReference type="InterPro" id="IPR001834">
    <property type="entry name" value="CBR-like"/>
</dbReference>
<dbReference type="Gene3D" id="3.10.120.10">
    <property type="entry name" value="Cytochrome b5-like heme/steroid binding domain"/>
    <property type="match status" value="2"/>
</dbReference>
<dbReference type="Pfam" id="PF00175">
    <property type="entry name" value="NAD_binding_1"/>
    <property type="match status" value="1"/>
</dbReference>
<feature type="binding site" evidence="6">
    <location>
        <position position="380"/>
    </location>
    <ligand>
        <name>FAD</name>
        <dbReference type="ChEBI" id="CHEBI:57692"/>
    </ligand>
</feature>
<accession>A0A7S2WTU8</accession>
<proteinExistence type="predicted"/>
<feature type="binding site" evidence="6">
    <location>
        <position position="327"/>
    </location>
    <ligand>
        <name>FAD</name>
        <dbReference type="ChEBI" id="CHEBI:57692"/>
    </ligand>
</feature>
<dbReference type="InterPro" id="IPR017927">
    <property type="entry name" value="FAD-bd_FR_type"/>
</dbReference>
<dbReference type="PANTHER" id="PTHR19370">
    <property type="entry name" value="NADH-CYTOCHROME B5 REDUCTASE"/>
    <property type="match status" value="1"/>
</dbReference>
<dbReference type="InterPro" id="IPR001199">
    <property type="entry name" value="Cyt_B5-like_heme/steroid-bd"/>
</dbReference>
<name>A0A7S2WTU8_9STRA</name>
<dbReference type="GO" id="GO:0071949">
    <property type="term" value="F:FAD binding"/>
    <property type="evidence" value="ECO:0007669"/>
    <property type="project" value="TreeGrafter"/>
</dbReference>
<sequence>MMNLGVGYDTLLGMGLGAAGMWYLWNKLEDWSDPPLPPRQDRKLNADELGEYDGREGRLCFVAFDGGIYDVSKDKVMFKGRGGKVLTEIENPESFKQRYLKVGTLIVPRNFTKAQLAAFDGRDGRPVYVCAKGVVYDVDPDFYGPEGAYGIMAGKDATRALALVSLDPEDFENTRIDDLSWGDKQTLEEWVSKFEFKYPVVGYLVDEKTGVAPAAPQAAAFLTRERQQVLLKEKVVLSHDTRLFRFALPESTPRLGLPVGKHIKFWCPNPEPVNPGEWNGREDLEAGKEQVERKYTPSSSDEDLGHFDVVIKVYRGGQIERFPDGGKMSQHLESLSIGDTMDVAGPYGLIEYKGCGVFNIKKKEKRFRMVGMCCGGTGITPMLQLIKAVLKDPKDETKLSLLFANQTEDDILVREMLEEQARLHPERFKLWYTVDRPPKEWNYSTGFIDEDMLKTHMPPPSEETVILMCGPPPMIKYACKANLDKLGYDKDAQVEF</sequence>
<dbReference type="PROSITE" id="PS51384">
    <property type="entry name" value="FAD_FR"/>
    <property type="match status" value="1"/>
</dbReference>
<dbReference type="EMBL" id="HBHK01025936">
    <property type="protein sequence ID" value="CAD9705516.1"/>
    <property type="molecule type" value="Transcribed_RNA"/>
</dbReference>
<keyword evidence="2 6" id="KW-0285">Flavoprotein</keyword>
<feature type="binding site" evidence="6">
    <location>
        <position position="293"/>
    </location>
    <ligand>
        <name>FAD</name>
        <dbReference type="ChEBI" id="CHEBI:57692"/>
    </ligand>
</feature>
<protein>
    <recommendedName>
        <fullName evidence="7">FAD-binding FR-type domain-containing protein</fullName>
    </recommendedName>
</protein>
<feature type="binding site" evidence="6">
    <location>
        <position position="310"/>
    </location>
    <ligand>
        <name>FAD</name>
        <dbReference type="ChEBI" id="CHEBI:57692"/>
    </ligand>
</feature>
<dbReference type="Pfam" id="PF00173">
    <property type="entry name" value="Cyt-b5"/>
    <property type="match status" value="1"/>
</dbReference>
<reference evidence="8" key="1">
    <citation type="submission" date="2021-01" db="EMBL/GenBank/DDBJ databases">
        <authorList>
            <person name="Corre E."/>
            <person name="Pelletier E."/>
            <person name="Niang G."/>
            <person name="Scheremetjew M."/>
            <person name="Finn R."/>
            <person name="Kale V."/>
            <person name="Holt S."/>
            <person name="Cochrane G."/>
            <person name="Meng A."/>
            <person name="Brown T."/>
            <person name="Cohen L."/>
        </authorList>
    </citation>
    <scope>NUCLEOTIDE SEQUENCE</scope>
    <source>
        <strain evidence="8">NY070348D</strain>
    </source>
</reference>
<dbReference type="SUPFAM" id="SSF52343">
    <property type="entry name" value="Ferredoxin reductase-like, C-terminal NADP-linked domain"/>
    <property type="match status" value="1"/>
</dbReference>